<feature type="binding site" evidence="5">
    <location>
        <begin position="10"/>
        <end position="15"/>
    </location>
    <ligand>
        <name>ATP</name>
        <dbReference type="ChEBI" id="CHEBI:30616"/>
    </ligand>
</feature>
<evidence type="ECO:0000256" key="6">
    <source>
        <dbReference type="RuleBase" id="RU003330"/>
    </source>
</evidence>
<reference evidence="9" key="1">
    <citation type="submission" date="2017-09" db="EMBL/GenBank/DDBJ databases">
        <title>Depth-based differentiation of microbial function through sediment-hosted aquifers and enrichment of novel symbionts in the deep terrestrial subsurface.</title>
        <authorList>
            <person name="Probst A.J."/>
            <person name="Ladd B."/>
            <person name="Jarett J.K."/>
            <person name="Geller-Mcgrath D.E."/>
            <person name="Sieber C.M.K."/>
            <person name="Emerson J.B."/>
            <person name="Anantharaman K."/>
            <person name="Thomas B.C."/>
            <person name="Malmstrom R."/>
            <person name="Stieglmeier M."/>
            <person name="Klingl A."/>
            <person name="Woyke T."/>
            <person name="Ryan C.M."/>
            <person name="Banfield J.F."/>
        </authorList>
    </citation>
    <scope>NUCLEOTIDE SEQUENCE [LARGE SCALE GENOMIC DNA]</scope>
</reference>
<dbReference type="EC" id="2.7.4.3" evidence="5 7"/>
<keyword evidence="5" id="KW-0963">Cytoplasm</keyword>
<feature type="binding site" evidence="5">
    <location>
        <begin position="57"/>
        <end position="59"/>
    </location>
    <ligand>
        <name>AMP</name>
        <dbReference type="ChEBI" id="CHEBI:456215"/>
    </ligand>
</feature>
<dbReference type="PRINTS" id="PR00094">
    <property type="entry name" value="ADENYLTKNASE"/>
</dbReference>
<comment type="subunit">
    <text evidence="5 7">Monomer.</text>
</comment>
<feature type="binding site" evidence="5">
    <location>
        <position position="124"/>
    </location>
    <ligand>
        <name>AMP</name>
        <dbReference type="ChEBI" id="CHEBI:456215"/>
    </ligand>
</feature>
<comment type="pathway">
    <text evidence="5">Purine metabolism; AMP biosynthesis via salvage pathway; AMP from ADP: step 1/1.</text>
</comment>
<feature type="binding site" evidence="5">
    <location>
        <position position="120"/>
    </location>
    <ligand>
        <name>ATP</name>
        <dbReference type="ChEBI" id="CHEBI:30616"/>
    </ligand>
</feature>
<evidence type="ECO:0000313" key="9">
    <source>
        <dbReference type="Proteomes" id="UP000230108"/>
    </source>
</evidence>
<feature type="binding site" evidence="5">
    <location>
        <position position="92"/>
    </location>
    <ligand>
        <name>AMP</name>
        <dbReference type="ChEBI" id="CHEBI:456215"/>
    </ligand>
</feature>
<dbReference type="PROSITE" id="PS00113">
    <property type="entry name" value="ADENYLATE_KINASE"/>
    <property type="match status" value="1"/>
</dbReference>
<evidence type="ECO:0000313" key="8">
    <source>
        <dbReference type="EMBL" id="PIY68755.1"/>
    </source>
</evidence>
<comment type="catalytic activity">
    <reaction evidence="5 7">
        <text>AMP + ATP = 2 ADP</text>
        <dbReference type="Rhea" id="RHEA:12973"/>
        <dbReference type="ChEBI" id="CHEBI:30616"/>
        <dbReference type="ChEBI" id="CHEBI:456215"/>
        <dbReference type="ChEBI" id="CHEBI:456216"/>
        <dbReference type="EC" id="2.7.4.3"/>
    </reaction>
</comment>
<evidence type="ECO:0000256" key="2">
    <source>
        <dbReference type="ARBA" id="ARBA00022727"/>
    </source>
</evidence>
<dbReference type="Gene3D" id="3.40.50.300">
    <property type="entry name" value="P-loop containing nucleotide triphosphate hydrolases"/>
    <property type="match status" value="2"/>
</dbReference>
<dbReference type="Pfam" id="PF13238">
    <property type="entry name" value="AAA_18"/>
    <property type="match status" value="1"/>
</dbReference>
<keyword evidence="3 5" id="KW-0547">Nucleotide-binding</keyword>
<comment type="subcellular location">
    <subcellularLocation>
        <location evidence="5 7">Cytoplasm</location>
    </subcellularLocation>
</comment>
<comment type="caution">
    <text evidence="8">The sequence shown here is derived from an EMBL/GenBank/DDBJ whole genome shotgun (WGS) entry which is preliminary data.</text>
</comment>
<organism evidence="8 9">
    <name type="scientific">Candidatus Roizmanbacteria bacterium CG_4_10_14_0_8_um_filter_39_9</name>
    <dbReference type="NCBI Taxonomy" id="1974829"/>
    <lineage>
        <taxon>Bacteria</taxon>
        <taxon>Candidatus Roizmaniibacteriota</taxon>
    </lineage>
</organism>
<evidence type="ECO:0000256" key="3">
    <source>
        <dbReference type="ARBA" id="ARBA00022741"/>
    </source>
</evidence>
<dbReference type="AlphaFoldDB" id="A0A2M7QC00"/>
<sequence>MKLVLIGIQGSGKSTQGNILSQLFKIPYLSTGHIFREIAKEKTALGRYMKETINSGALVPDHKTIEIVNAYLSRPEYKRGYILDGFPRTLKQADEFSNNVDKVIYLRIPDKESLWRLVNRHQQRDDETLPALRKRIEMFHKFTKPVIEYYEKKNKLIDIDGTKPIHEVNKQILENLGKQVIKNQVLEWKQQHKSVIALVGLPGAGKSEAAQFFANKKLPVISFGKIVNDYIDEQKLEHTEAVHKKVREDLRIKYGKEAFAILNEKKIKDALKKDNIVIIDGMRSWEEYIFLKEVLKKVRIFILALHADKRTRYERSAKRTYRSKLYGEIRDVNELIGTNMGPTIAYADFLVKNNYSVDDLHDKLEEVYRQVYFT</sequence>
<comment type="domain">
    <text evidence="5">Consists of three domains, a large central CORE domain and two small peripheral domains, NMPbind and LID, which undergo movements during catalysis. The LID domain closes over the site of phosphoryl transfer upon ATP binding. Assembling and dissambling the active center during each catalytic cycle provides an effective means to prevent ATP hydrolysis.</text>
</comment>
<dbReference type="CDD" id="cd01428">
    <property type="entry name" value="ADK"/>
    <property type="match status" value="1"/>
</dbReference>
<dbReference type="InterPro" id="IPR027417">
    <property type="entry name" value="P-loop_NTPase"/>
</dbReference>
<protein>
    <recommendedName>
        <fullName evidence="5 7">Adenylate kinase</fullName>
        <shortName evidence="5">AK</shortName>
        <ecNumber evidence="5 7">2.7.4.3</ecNumber>
    </recommendedName>
    <alternativeName>
        <fullName evidence="5">ATP-AMP transphosphorylase</fullName>
    </alternativeName>
    <alternativeName>
        <fullName evidence="5">ATP:AMP phosphotransferase</fullName>
    </alternativeName>
    <alternativeName>
        <fullName evidence="5">Adenylate monophosphate kinase</fullName>
    </alternativeName>
</protein>
<keyword evidence="2 5" id="KW-0545">Nucleotide biosynthesis</keyword>
<dbReference type="GO" id="GO:0004017">
    <property type="term" value="F:AMP kinase activity"/>
    <property type="evidence" value="ECO:0007669"/>
    <property type="project" value="UniProtKB-UniRule"/>
</dbReference>
<dbReference type="HAMAP" id="MF_00235">
    <property type="entry name" value="Adenylate_kinase_Adk"/>
    <property type="match status" value="1"/>
</dbReference>
<comment type="function">
    <text evidence="5">Catalyzes the reversible transfer of the terminal phosphate group between ATP and AMP. Plays an important role in cellular energy homeostasis and in adenine nucleotide metabolism.</text>
</comment>
<feature type="binding site" evidence="5">
    <location>
        <position position="163"/>
    </location>
    <ligand>
        <name>ATP</name>
        <dbReference type="ChEBI" id="CHEBI:30616"/>
    </ligand>
</feature>
<keyword evidence="1 5" id="KW-0808">Transferase</keyword>
<comment type="similarity">
    <text evidence="5 6">Belongs to the adenylate kinase family.</text>
</comment>
<dbReference type="GO" id="GO:0044209">
    <property type="term" value="P:AMP salvage"/>
    <property type="evidence" value="ECO:0007669"/>
    <property type="project" value="UniProtKB-UniRule"/>
</dbReference>
<dbReference type="GO" id="GO:0005737">
    <property type="term" value="C:cytoplasm"/>
    <property type="evidence" value="ECO:0007669"/>
    <property type="project" value="UniProtKB-SubCell"/>
</dbReference>
<gene>
    <name evidence="5" type="primary">adk</name>
    <name evidence="8" type="ORF">COY90_04370</name>
</gene>
<feature type="binding site" evidence="5">
    <location>
        <begin position="85"/>
        <end position="88"/>
    </location>
    <ligand>
        <name>AMP</name>
        <dbReference type="ChEBI" id="CHEBI:456215"/>
    </ligand>
</feature>
<name>A0A2M7QC00_9BACT</name>
<proteinExistence type="inferred from homology"/>
<feature type="binding site" evidence="5">
    <location>
        <position position="31"/>
    </location>
    <ligand>
        <name>AMP</name>
        <dbReference type="ChEBI" id="CHEBI:456215"/>
    </ligand>
</feature>
<comment type="caution">
    <text evidence="5">Lacks conserved residue(s) required for the propagation of feature annotation.</text>
</comment>
<evidence type="ECO:0000256" key="1">
    <source>
        <dbReference type="ARBA" id="ARBA00022679"/>
    </source>
</evidence>
<dbReference type="EMBL" id="PFLF01000092">
    <property type="protein sequence ID" value="PIY68755.1"/>
    <property type="molecule type" value="Genomic_DNA"/>
</dbReference>
<keyword evidence="5 7" id="KW-0067">ATP-binding</keyword>
<dbReference type="SUPFAM" id="SSF52540">
    <property type="entry name" value="P-loop containing nucleoside triphosphate hydrolases"/>
    <property type="match status" value="2"/>
</dbReference>
<evidence type="ECO:0000256" key="7">
    <source>
        <dbReference type="RuleBase" id="RU003331"/>
    </source>
</evidence>
<evidence type="ECO:0000256" key="5">
    <source>
        <dbReference type="HAMAP-Rule" id="MF_00235"/>
    </source>
</evidence>
<keyword evidence="4 5" id="KW-0418">Kinase</keyword>
<evidence type="ECO:0000256" key="4">
    <source>
        <dbReference type="ARBA" id="ARBA00022777"/>
    </source>
</evidence>
<dbReference type="InterPro" id="IPR033690">
    <property type="entry name" value="Adenylat_kinase_CS"/>
</dbReference>
<dbReference type="Pfam" id="PF00406">
    <property type="entry name" value="ADK"/>
    <property type="match status" value="1"/>
</dbReference>
<dbReference type="InterPro" id="IPR000850">
    <property type="entry name" value="Adenylat/UMP-CMP_kin"/>
</dbReference>
<feature type="region of interest" description="NMP" evidence="5">
    <location>
        <begin position="30"/>
        <end position="59"/>
    </location>
</feature>
<dbReference type="Proteomes" id="UP000230108">
    <property type="component" value="Unassembled WGS sequence"/>
</dbReference>
<dbReference type="UniPathway" id="UPA00588">
    <property type="reaction ID" value="UER00649"/>
</dbReference>
<feature type="binding site" evidence="5">
    <location>
        <position position="135"/>
    </location>
    <ligand>
        <name>AMP</name>
        <dbReference type="ChEBI" id="CHEBI:456215"/>
    </ligand>
</feature>
<feature type="binding site" evidence="5">
    <location>
        <position position="36"/>
    </location>
    <ligand>
        <name>AMP</name>
        <dbReference type="ChEBI" id="CHEBI:456215"/>
    </ligand>
</feature>
<accession>A0A2M7QC00</accession>
<dbReference type="PANTHER" id="PTHR23359">
    <property type="entry name" value="NUCLEOTIDE KINASE"/>
    <property type="match status" value="1"/>
</dbReference>
<dbReference type="GO" id="GO:0005524">
    <property type="term" value="F:ATP binding"/>
    <property type="evidence" value="ECO:0007669"/>
    <property type="project" value="UniProtKB-UniRule"/>
</dbReference>